<accession>A0A4R6T5I8</accession>
<dbReference type="EMBL" id="SNYF01000006">
    <property type="protein sequence ID" value="TDQ17254.1"/>
    <property type="molecule type" value="Genomic_DNA"/>
</dbReference>
<comment type="caution">
    <text evidence="1">The sequence shown here is derived from an EMBL/GenBank/DDBJ whole genome shotgun (WGS) entry which is preliminary data.</text>
</comment>
<dbReference type="RefSeq" id="WP_133555125.1">
    <property type="nucleotide sequence ID" value="NZ_SNYF01000006.1"/>
</dbReference>
<dbReference type="PROSITE" id="PS51257">
    <property type="entry name" value="PROKAR_LIPOPROTEIN"/>
    <property type="match status" value="1"/>
</dbReference>
<dbReference type="AlphaFoldDB" id="A0A4R6T5I8"/>
<dbReference type="OrthoDB" id="1114031at2"/>
<keyword evidence="2" id="KW-1185">Reference proteome</keyword>
<evidence type="ECO:0000313" key="1">
    <source>
        <dbReference type="EMBL" id="TDQ17254.1"/>
    </source>
</evidence>
<evidence type="ECO:0008006" key="3">
    <source>
        <dbReference type="Google" id="ProtNLM"/>
    </source>
</evidence>
<dbReference type="Proteomes" id="UP000294535">
    <property type="component" value="Unassembled WGS sequence"/>
</dbReference>
<sequence length="276" mass="29407">MKKSIFNLSGPILLLSTFLLFSCKEDDAPLNPEPAIGAFEDEVVVNSTFEDLDNVTIDVMQSSGLGLRTTGMTTLCAGATVNHDLNAKKITVNFGTTGCTGPQGNVRKGKIIFTYSGTNFLFPGTSIVATFEGYEVNGYKIEGRRTLTNSGVDLASSTITLAVKIENGKVTWPDNTFVTFNSDQVRKLKLGSTGYEASIAGTASGKSREGKDYSLAITQDLMVKQSCVTTGVYIPIAGILELTYQGIVISADYGAGNCDKKILITYPGGTREITAD</sequence>
<reference evidence="1 2" key="1">
    <citation type="submission" date="2019-03" db="EMBL/GenBank/DDBJ databases">
        <title>Genomic Encyclopedia of Type Strains, Phase III (KMG-III): the genomes of soil and plant-associated and newly described type strains.</title>
        <authorList>
            <person name="Whitman W."/>
        </authorList>
    </citation>
    <scope>NUCLEOTIDE SEQUENCE [LARGE SCALE GENOMIC DNA]</scope>
    <source>
        <strain evidence="1 2">CECT 8446</strain>
    </source>
</reference>
<proteinExistence type="predicted"/>
<name>A0A4R6T5I8_9BACT</name>
<evidence type="ECO:0000313" key="2">
    <source>
        <dbReference type="Proteomes" id="UP000294535"/>
    </source>
</evidence>
<protein>
    <recommendedName>
        <fullName evidence="3">Lipoprotein</fullName>
    </recommendedName>
</protein>
<organism evidence="1 2">
    <name type="scientific">Algoriphagus boseongensis</name>
    <dbReference type="NCBI Taxonomy" id="1442587"/>
    <lineage>
        <taxon>Bacteria</taxon>
        <taxon>Pseudomonadati</taxon>
        <taxon>Bacteroidota</taxon>
        <taxon>Cytophagia</taxon>
        <taxon>Cytophagales</taxon>
        <taxon>Cyclobacteriaceae</taxon>
        <taxon>Algoriphagus</taxon>
    </lineage>
</organism>
<gene>
    <name evidence="1" type="ORF">DFQ04_1906</name>
</gene>